<evidence type="ECO:0000256" key="3">
    <source>
        <dbReference type="ARBA" id="ARBA00023163"/>
    </source>
</evidence>
<dbReference type="Pfam" id="PF12833">
    <property type="entry name" value="HTH_18"/>
    <property type="match status" value="1"/>
</dbReference>
<dbReference type="PANTHER" id="PTHR43280">
    <property type="entry name" value="ARAC-FAMILY TRANSCRIPTIONAL REGULATOR"/>
    <property type="match status" value="1"/>
</dbReference>
<evidence type="ECO:0000256" key="2">
    <source>
        <dbReference type="ARBA" id="ARBA00023125"/>
    </source>
</evidence>
<keyword evidence="2" id="KW-0238">DNA-binding</keyword>
<dbReference type="SUPFAM" id="SSF46689">
    <property type="entry name" value="Homeodomain-like"/>
    <property type="match status" value="1"/>
</dbReference>
<dbReference type="InterPro" id="IPR009057">
    <property type="entry name" value="Homeodomain-like_sf"/>
</dbReference>
<dbReference type="PANTHER" id="PTHR43280:SF32">
    <property type="entry name" value="TRANSCRIPTIONAL REGULATORY PROTEIN"/>
    <property type="match status" value="1"/>
</dbReference>
<dbReference type="Proteomes" id="UP000276309">
    <property type="component" value="Chromosome"/>
</dbReference>
<evidence type="ECO:0000313" key="5">
    <source>
        <dbReference type="EMBL" id="AYN67412.1"/>
    </source>
</evidence>
<dbReference type="PROSITE" id="PS01124">
    <property type="entry name" value="HTH_ARAC_FAMILY_2"/>
    <property type="match status" value="1"/>
</dbReference>
<evidence type="ECO:0000313" key="6">
    <source>
        <dbReference type="Proteomes" id="UP000276309"/>
    </source>
</evidence>
<dbReference type="InterPro" id="IPR018060">
    <property type="entry name" value="HTH_AraC"/>
</dbReference>
<reference evidence="5 6" key="1">
    <citation type="submission" date="2018-08" db="EMBL/GenBank/DDBJ databases">
        <title>The reduced genetic potential of extracellular carbohydrate catabolism in Euzebyella marina RN62, a Flavobacteriia bacterium isolated from the hadal water.</title>
        <authorList>
            <person name="Xue C."/>
        </authorList>
    </citation>
    <scope>NUCLEOTIDE SEQUENCE [LARGE SCALE GENOMIC DNA]</scope>
    <source>
        <strain evidence="5 6">RN62</strain>
    </source>
</reference>
<protein>
    <submittedName>
        <fullName evidence="5">AraC family transcriptional regulator</fullName>
    </submittedName>
</protein>
<name>A0A3G2L575_9FLAO</name>
<keyword evidence="6" id="KW-1185">Reference proteome</keyword>
<accession>A0A3G2L575</accession>
<dbReference type="OrthoDB" id="632644at2"/>
<keyword evidence="1" id="KW-0805">Transcription regulation</keyword>
<keyword evidence="3" id="KW-0804">Transcription</keyword>
<dbReference type="GO" id="GO:0003700">
    <property type="term" value="F:DNA-binding transcription factor activity"/>
    <property type="evidence" value="ECO:0007669"/>
    <property type="project" value="InterPro"/>
</dbReference>
<dbReference type="EMBL" id="CP032050">
    <property type="protein sequence ID" value="AYN67412.1"/>
    <property type="molecule type" value="Genomic_DNA"/>
</dbReference>
<dbReference type="RefSeq" id="WP_121848433.1">
    <property type="nucleotide sequence ID" value="NZ_CP032050.1"/>
</dbReference>
<evidence type="ECO:0000259" key="4">
    <source>
        <dbReference type="PROSITE" id="PS01124"/>
    </source>
</evidence>
<gene>
    <name evidence="5" type="ORF">D1013_08550</name>
</gene>
<sequence>MSSFQPSKPKTYLEIGRNFLNISEGQFPINEPSQIIKFRTASDFANELNIHVNHLNRSVKLLTGHTTTENINQAILKEAKRLLRRNQWPIHIIAMVLAFKEATHFSNFFKRNIGLSPTEFRSEKVDRSQ</sequence>
<dbReference type="GO" id="GO:0043565">
    <property type="term" value="F:sequence-specific DNA binding"/>
    <property type="evidence" value="ECO:0007669"/>
    <property type="project" value="InterPro"/>
</dbReference>
<dbReference type="AlphaFoldDB" id="A0A3G2L575"/>
<organism evidence="5 6">
    <name type="scientific">Euzebyella marina</name>
    <dbReference type="NCBI Taxonomy" id="1761453"/>
    <lineage>
        <taxon>Bacteria</taxon>
        <taxon>Pseudomonadati</taxon>
        <taxon>Bacteroidota</taxon>
        <taxon>Flavobacteriia</taxon>
        <taxon>Flavobacteriales</taxon>
        <taxon>Flavobacteriaceae</taxon>
        <taxon>Euzebyella</taxon>
    </lineage>
</organism>
<dbReference type="KEGG" id="emar:D1013_08550"/>
<evidence type="ECO:0000256" key="1">
    <source>
        <dbReference type="ARBA" id="ARBA00023015"/>
    </source>
</evidence>
<dbReference type="Gene3D" id="1.10.10.60">
    <property type="entry name" value="Homeodomain-like"/>
    <property type="match status" value="1"/>
</dbReference>
<feature type="domain" description="HTH araC/xylS-type" evidence="4">
    <location>
        <begin position="40"/>
        <end position="123"/>
    </location>
</feature>
<proteinExistence type="predicted"/>
<dbReference type="SMART" id="SM00342">
    <property type="entry name" value="HTH_ARAC"/>
    <property type="match status" value="1"/>
</dbReference>